<dbReference type="Pfam" id="PF02517">
    <property type="entry name" value="Rce1-like"/>
    <property type="match status" value="1"/>
</dbReference>
<feature type="transmembrane region" description="Helical" evidence="1">
    <location>
        <begin position="9"/>
        <end position="27"/>
    </location>
</feature>
<dbReference type="PANTHER" id="PTHR35797">
    <property type="entry name" value="PROTEASE-RELATED"/>
    <property type="match status" value="1"/>
</dbReference>
<dbReference type="InterPro" id="IPR003675">
    <property type="entry name" value="Rce1/LyrA-like_dom"/>
</dbReference>
<organism evidence="3">
    <name type="scientific">Rheinheimera sp. BAL341</name>
    <dbReference type="NCBI Taxonomy" id="1708203"/>
    <lineage>
        <taxon>Bacteria</taxon>
        <taxon>Pseudomonadati</taxon>
        <taxon>Pseudomonadota</taxon>
        <taxon>Gammaproteobacteria</taxon>
        <taxon>Chromatiales</taxon>
        <taxon>Chromatiaceae</taxon>
        <taxon>Rheinheimera</taxon>
    </lineage>
</organism>
<evidence type="ECO:0000259" key="2">
    <source>
        <dbReference type="Pfam" id="PF02517"/>
    </source>
</evidence>
<name>A0A486XQX1_9GAMM</name>
<feature type="transmembrane region" description="Helical" evidence="1">
    <location>
        <begin position="75"/>
        <end position="94"/>
    </location>
</feature>
<dbReference type="InterPro" id="IPR042150">
    <property type="entry name" value="MmRce1-like"/>
</dbReference>
<evidence type="ECO:0000313" key="3">
    <source>
        <dbReference type="EMBL" id="VHO04631.1"/>
    </source>
</evidence>
<reference evidence="3" key="1">
    <citation type="submission" date="2019-04" db="EMBL/GenBank/DDBJ databases">
        <authorList>
            <person name="Brambilla D."/>
        </authorList>
    </citation>
    <scope>NUCLEOTIDE SEQUENCE</scope>
    <source>
        <strain evidence="3">BAL1</strain>
    </source>
</reference>
<keyword evidence="3" id="KW-0645">Protease</keyword>
<dbReference type="EMBL" id="CAAJGR010000111">
    <property type="protein sequence ID" value="VHO04631.1"/>
    <property type="molecule type" value="Genomic_DNA"/>
</dbReference>
<feature type="domain" description="CAAX prenyl protease 2/Lysostaphin resistance protein A-like" evidence="2">
    <location>
        <begin position="110"/>
        <end position="209"/>
    </location>
</feature>
<keyword evidence="1" id="KW-0812">Transmembrane</keyword>
<dbReference type="AlphaFoldDB" id="A0A486XQX1"/>
<keyword evidence="3" id="KW-0378">Hydrolase</keyword>
<feature type="transmembrane region" description="Helical" evidence="1">
    <location>
        <begin position="222"/>
        <end position="242"/>
    </location>
</feature>
<dbReference type="GO" id="GO:0080120">
    <property type="term" value="P:CAAX-box protein maturation"/>
    <property type="evidence" value="ECO:0007669"/>
    <property type="project" value="UniProtKB-ARBA"/>
</dbReference>
<keyword evidence="1" id="KW-1133">Transmembrane helix</keyword>
<sequence length="247" mass="28784">MKTILRREILLFYIFSCLISWPFMIWMQFFTDSWNSIPLPSPLKTTLFMWGPGISAILMFKFFSKENNLRRYDIFSGGFAVNFLIYYFPMILFVSIFSNSLDCKQVIFFLTLYNLVSFFNVLGEELGWRGYLQPNLSSIPTIKRFLIIGIMWEMWHIPMRVGALHNGANVLYITLFSIGSLLIAYLIGIFVEKTKSVSIAVSLHVSFNSLFQLSGISKIPQAELVPFFILVLIFYVIVFFSWNKIKR</sequence>
<dbReference type="GO" id="GO:0006508">
    <property type="term" value="P:proteolysis"/>
    <property type="evidence" value="ECO:0007669"/>
    <property type="project" value="UniProtKB-KW"/>
</dbReference>
<proteinExistence type="predicted"/>
<protein>
    <submittedName>
        <fullName evidence="3">CAAX amino terminal protease family family</fullName>
    </submittedName>
</protein>
<dbReference type="GO" id="GO:0004175">
    <property type="term" value="F:endopeptidase activity"/>
    <property type="evidence" value="ECO:0007669"/>
    <property type="project" value="UniProtKB-ARBA"/>
</dbReference>
<accession>A0A486XQX1</accession>
<feature type="transmembrane region" description="Helical" evidence="1">
    <location>
        <begin position="106"/>
        <end position="123"/>
    </location>
</feature>
<dbReference type="PANTHER" id="PTHR35797:SF1">
    <property type="entry name" value="PROTEASE"/>
    <property type="match status" value="1"/>
</dbReference>
<feature type="transmembrane region" description="Helical" evidence="1">
    <location>
        <begin position="170"/>
        <end position="190"/>
    </location>
</feature>
<keyword evidence="1" id="KW-0472">Membrane</keyword>
<evidence type="ECO:0000256" key="1">
    <source>
        <dbReference type="SAM" id="Phobius"/>
    </source>
</evidence>
<gene>
    <name evidence="3" type="ORF">BAL341_2014</name>
</gene>
<feature type="transmembrane region" description="Helical" evidence="1">
    <location>
        <begin position="47"/>
        <end position="63"/>
    </location>
</feature>